<dbReference type="InterPro" id="IPR013783">
    <property type="entry name" value="Ig-like_fold"/>
</dbReference>
<dbReference type="PROSITE" id="PS50853">
    <property type="entry name" value="FN3"/>
    <property type="match status" value="2"/>
</dbReference>
<gene>
    <name evidence="3" type="ORF">HY076_03750</name>
</gene>
<dbReference type="PANTHER" id="PTHR46708:SF2">
    <property type="entry name" value="FIBRONECTIN TYPE-III DOMAIN-CONTAINING PROTEIN"/>
    <property type="match status" value="1"/>
</dbReference>
<dbReference type="EMBL" id="JACQAY010000113">
    <property type="protein sequence ID" value="MBI3539369.1"/>
    <property type="molecule type" value="Genomic_DNA"/>
</dbReference>
<organism evidence="3 4">
    <name type="scientific">Eiseniibacteriota bacterium</name>
    <dbReference type="NCBI Taxonomy" id="2212470"/>
    <lineage>
        <taxon>Bacteria</taxon>
        <taxon>Candidatus Eiseniibacteriota</taxon>
    </lineage>
</organism>
<comment type="caution">
    <text evidence="3">The sequence shown here is derived from an EMBL/GenBank/DDBJ whole genome shotgun (WGS) entry which is preliminary data.</text>
</comment>
<dbReference type="AlphaFoldDB" id="A0A9D6LB23"/>
<accession>A0A9D6LB23</accession>
<dbReference type="InterPro" id="IPR003961">
    <property type="entry name" value="FN3_dom"/>
</dbReference>
<evidence type="ECO:0000256" key="1">
    <source>
        <dbReference type="ARBA" id="ARBA00022737"/>
    </source>
</evidence>
<dbReference type="SMART" id="SM00060">
    <property type="entry name" value="FN3"/>
    <property type="match status" value="2"/>
</dbReference>
<dbReference type="Gene3D" id="2.60.40.10">
    <property type="entry name" value="Immunoglobulins"/>
    <property type="match status" value="2"/>
</dbReference>
<feature type="non-terminal residue" evidence="3">
    <location>
        <position position="1"/>
    </location>
</feature>
<dbReference type="CDD" id="cd00063">
    <property type="entry name" value="FN3"/>
    <property type="match status" value="2"/>
</dbReference>
<name>A0A9D6LB23_UNCEI</name>
<reference evidence="3" key="1">
    <citation type="submission" date="2020-07" db="EMBL/GenBank/DDBJ databases">
        <title>Huge and variable diversity of episymbiotic CPR bacteria and DPANN archaea in groundwater ecosystems.</title>
        <authorList>
            <person name="He C.Y."/>
            <person name="Keren R."/>
            <person name="Whittaker M."/>
            <person name="Farag I.F."/>
            <person name="Doudna J."/>
            <person name="Cate J.H.D."/>
            <person name="Banfield J.F."/>
        </authorList>
    </citation>
    <scope>NUCLEOTIDE SEQUENCE</scope>
    <source>
        <strain evidence="3">NC_groundwater_928_Pr1_S-0.2um_72_17</strain>
    </source>
</reference>
<feature type="domain" description="Fibronectin type-III" evidence="2">
    <location>
        <begin position="119"/>
        <end position="225"/>
    </location>
</feature>
<evidence type="ECO:0000313" key="4">
    <source>
        <dbReference type="Proteomes" id="UP000807850"/>
    </source>
</evidence>
<evidence type="ECO:0000313" key="3">
    <source>
        <dbReference type="EMBL" id="MBI3539369.1"/>
    </source>
</evidence>
<feature type="domain" description="Fibronectin type-III" evidence="2">
    <location>
        <begin position="3"/>
        <end position="111"/>
    </location>
</feature>
<dbReference type="Pfam" id="PF00041">
    <property type="entry name" value="fn3"/>
    <property type="match status" value="2"/>
</dbReference>
<protein>
    <submittedName>
        <fullName evidence="3">Fibronectin type III domain-containing protein</fullName>
    </submittedName>
</protein>
<sequence>ATLVTAGTAAAQTVTWNSVQISWTTPGDDSLTGTASQFDIRYSTAAITAANFSSATRWNSAPVPAAPGTRQSTVVTGLQPTTTYWFAMKTADEVPNWSGISNIISRTTLAAPDTIRPAQIANVSVTGMTETSATLSWAAVGDDSLTGNATSYDIRWSRSPITAANWASATTTTGAPTPGAPGTTQTFAVIGLTRQTTYYFAIKAIDDAGNPSALSNVPSATTPDQTRPAAINDLVVGFLWLHPSVTETMIAAVPRRMPGRYLR</sequence>
<dbReference type="InterPro" id="IPR036116">
    <property type="entry name" value="FN3_sf"/>
</dbReference>
<dbReference type="Proteomes" id="UP000807850">
    <property type="component" value="Unassembled WGS sequence"/>
</dbReference>
<evidence type="ECO:0000259" key="2">
    <source>
        <dbReference type="PROSITE" id="PS50853"/>
    </source>
</evidence>
<dbReference type="InterPro" id="IPR050991">
    <property type="entry name" value="ECM_Regulatory_Proteins"/>
</dbReference>
<keyword evidence="1" id="KW-0677">Repeat</keyword>
<dbReference type="PANTHER" id="PTHR46708">
    <property type="entry name" value="TENASCIN"/>
    <property type="match status" value="1"/>
</dbReference>
<proteinExistence type="predicted"/>
<dbReference type="SUPFAM" id="SSF49265">
    <property type="entry name" value="Fibronectin type III"/>
    <property type="match status" value="1"/>
</dbReference>